<comment type="caution">
    <text evidence="2">The sequence shown here is derived from an EMBL/GenBank/DDBJ whole genome shotgun (WGS) entry which is preliminary data.</text>
</comment>
<sequence>MNHHCPPKSVPSSTDLPPPGTRERRQDHTDAIPLPLTRLCMWVLGESYAPDWEVPSGDGARVPLALCWRHARDGGLLVGSVTACTGNGDRTKTLLIYTSNISDPGVREEVELYNQDTATSSLEQKVIGVNVSDEPTIVPAALGTGYGTRVYGFKHRSRRSYPPDGKHYEPEHPDEPLEYMYQVRIVFNFDAPDAISTILRPKLSIQVRIASTPTAQPQKFPVGHYAATGDLGRTLTDSPSPGATANPALVESPFVIIINIGFSVGDSLRGAAGQA</sequence>
<feature type="compositionally biased region" description="Basic and acidic residues" evidence="1">
    <location>
        <begin position="21"/>
        <end position="30"/>
    </location>
</feature>
<evidence type="ECO:0000313" key="3">
    <source>
        <dbReference type="Proteomes" id="UP001175226"/>
    </source>
</evidence>
<name>A0AA39J0A5_9AGAR</name>
<evidence type="ECO:0000313" key="2">
    <source>
        <dbReference type="EMBL" id="KAK0433777.1"/>
    </source>
</evidence>
<accession>A0AA39J0A5</accession>
<evidence type="ECO:0000256" key="1">
    <source>
        <dbReference type="SAM" id="MobiDB-lite"/>
    </source>
</evidence>
<keyword evidence="3" id="KW-1185">Reference proteome</keyword>
<organism evidence="2 3">
    <name type="scientific">Armillaria borealis</name>
    <dbReference type="NCBI Taxonomy" id="47425"/>
    <lineage>
        <taxon>Eukaryota</taxon>
        <taxon>Fungi</taxon>
        <taxon>Dikarya</taxon>
        <taxon>Basidiomycota</taxon>
        <taxon>Agaricomycotina</taxon>
        <taxon>Agaricomycetes</taxon>
        <taxon>Agaricomycetidae</taxon>
        <taxon>Agaricales</taxon>
        <taxon>Marasmiineae</taxon>
        <taxon>Physalacriaceae</taxon>
        <taxon>Armillaria</taxon>
    </lineage>
</organism>
<proteinExistence type="predicted"/>
<reference evidence="2" key="1">
    <citation type="submission" date="2023-06" db="EMBL/GenBank/DDBJ databases">
        <authorList>
            <consortium name="Lawrence Berkeley National Laboratory"/>
            <person name="Ahrendt S."/>
            <person name="Sahu N."/>
            <person name="Indic B."/>
            <person name="Wong-Bajracharya J."/>
            <person name="Merenyi Z."/>
            <person name="Ke H.-M."/>
            <person name="Monk M."/>
            <person name="Kocsube S."/>
            <person name="Drula E."/>
            <person name="Lipzen A."/>
            <person name="Balint B."/>
            <person name="Henrissat B."/>
            <person name="Andreopoulos B."/>
            <person name="Martin F.M."/>
            <person name="Harder C.B."/>
            <person name="Rigling D."/>
            <person name="Ford K.L."/>
            <person name="Foster G.D."/>
            <person name="Pangilinan J."/>
            <person name="Papanicolaou A."/>
            <person name="Barry K."/>
            <person name="LaButti K."/>
            <person name="Viragh M."/>
            <person name="Koriabine M."/>
            <person name="Yan M."/>
            <person name="Riley R."/>
            <person name="Champramary S."/>
            <person name="Plett K.L."/>
            <person name="Tsai I.J."/>
            <person name="Slot J."/>
            <person name="Sipos G."/>
            <person name="Plett J."/>
            <person name="Nagy L.G."/>
            <person name="Grigoriev I.V."/>
        </authorList>
    </citation>
    <scope>NUCLEOTIDE SEQUENCE</scope>
    <source>
        <strain evidence="2">FPL87.14</strain>
    </source>
</reference>
<feature type="region of interest" description="Disordered" evidence="1">
    <location>
        <begin position="1"/>
        <end position="30"/>
    </location>
</feature>
<dbReference type="AlphaFoldDB" id="A0AA39J0A5"/>
<dbReference type="Proteomes" id="UP001175226">
    <property type="component" value="Unassembled WGS sequence"/>
</dbReference>
<dbReference type="EMBL" id="JAUEPT010000077">
    <property type="protein sequence ID" value="KAK0433777.1"/>
    <property type="molecule type" value="Genomic_DNA"/>
</dbReference>
<protein>
    <submittedName>
        <fullName evidence="2">Uncharacterized protein</fullName>
    </submittedName>
</protein>
<gene>
    <name evidence="2" type="ORF">EV421DRAFT_1741327</name>
</gene>